<dbReference type="Gene3D" id="3.90.220.20">
    <property type="entry name" value="DNA methylase specificity domains"/>
    <property type="match status" value="2"/>
</dbReference>
<keyword evidence="5" id="KW-0255">Endonuclease</keyword>
<organism evidence="5 6">
    <name type="scientific">Neobacillus pocheonensis</name>
    <dbReference type="NCBI Taxonomy" id="363869"/>
    <lineage>
        <taxon>Bacteria</taxon>
        <taxon>Bacillati</taxon>
        <taxon>Bacillota</taxon>
        <taxon>Bacilli</taxon>
        <taxon>Bacillales</taxon>
        <taxon>Bacillaceae</taxon>
        <taxon>Neobacillus</taxon>
    </lineage>
</organism>
<evidence type="ECO:0000313" key="5">
    <source>
        <dbReference type="EMBL" id="MCM2532140.1"/>
    </source>
</evidence>
<sequence>MNNSFMRYKMGELCRIKHGYPFQGEYFSDEGKYIILTPGNFYEQGGFKRIAGKEKFYLGDVSEEYICKKGDLIVAMTEQAEGLLGSTALVPEDDLYLHNQRIGLIFPENDLVDKLFLYYLFMTKSVRKRLRGSSSGTKVKHTSPEKIYDVEVWIPKIKDQRSIALLLYNIDKKIDINNKINDNLQQQAKLLYDYWFTQFDFPDVNGNPYKASGGQMVWDENLKREIPFGWTSKSIINNPLVTVLKPGVDVFDRKTYLATAEVNGTSISTGNVVEYATRESRANMQPTVNSVWFAKMKNSIKHLFLNEEMISLINSSILSTGFCGLQCTEKSFEYISSFIGYSYFETIKDTLAHGATQEAVNNDDLDGVFMVIPDDKTLSLYHDATKCIYAKISKNICENQELVGLKDWLLPMLMNGQVTVTD</sequence>
<accession>A0ABT0W749</accession>
<name>A0ABT0W749_9BACI</name>
<keyword evidence="2" id="KW-0680">Restriction system</keyword>
<protein>
    <submittedName>
        <fullName evidence="5">Restriction endonuclease subunit S</fullName>
        <ecNumber evidence="5">3.1.21.-</ecNumber>
    </submittedName>
</protein>
<keyword evidence="6" id="KW-1185">Reference proteome</keyword>
<dbReference type="Pfam" id="PF01420">
    <property type="entry name" value="Methylase_S"/>
    <property type="match status" value="1"/>
</dbReference>
<comment type="similarity">
    <text evidence="1">Belongs to the type-I restriction system S methylase family.</text>
</comment>
<dbReference type="InterPro" id="IPR044946">
    <property type="entry name" value="Restrct_endonuc_typeI_TRD_sf"/>
</dbReference>
<dbReference type="PANTHER" id="PTHR30408:SF13">
    <property type="entry name" value="TYPE I RESTRICTION ENZYME HINDI SPECIFICITY SUBUNIT"/>
    <property type="match status" value="1"/>
</dbReference>
<dbReference type="EMBL" id="JAMQCR010000001">
    <property type="protein sequence ID" value="MCM2532140.1"/>
    <property type="molecule type" value="Genomic_DNA"/>
</dbReference>
<dbReference type="GO" id="GO:0004519">
    <property type="term" value="F:endonuclease activity"/>
    <property type="evidence" value="ECO:0007669"/>
    <property type="project" value="UniProtKB-KW"/>
</dbReference>
<feature type="domain" description="Type I restriction modification DNA specificity" evidence="4">
    <location>
        <begin position="6"/>
        <end position="185"/>
    </location>
</feature>
<gene>
    <name evidence="5" type="ORF">NDK43_06730</name>
</gene>
<comment type="caution">
    <text evidence="5">The sequence shown here is derived from an EMBL/GenBank/DDBJ whole genome shotgun (WGS) entry which is preliminary data.</text>
</comment>
<evidence type="ECO:0000256" key="1">
    <source>
        <dbReference type="ARBA" id="ARBA00010923"/>
    </source>
</evidence>
<dbReference type="GO" id="GO:0016787">
    <property type="term" value="F:hydrolase activity"/>
    <property type="evidence" value="ECO:0007669"/>
    <property type="project" value="UniProtKB-KW"/>
</dbReference>
<evidence type="ECO:0000256" key="2">
    <source>
        <dbReference type="ARBA" id="ARBA00022747"/>
    </source>
</evidence>
<dbReference type="PANTHER" id="PTHR30408">
    <property type="entry name" value="TYPE-1 RESTRICTION ENZYME ECOKI SPECIFICITY PROTEIN"/>
    <property type="match status" value="1"/>
</dbReference>
<dbReference type="Proteomes" id="UP001523262">
    <property type="component" value="Unassembled WGS sequence"/>
</dbReference>
<proteinExistence type="inferred from homology"/>
<keyword evidence="3" id="KW-0238">DNA-binding</keyword>
<keyword evidence="5" id="KW-0540">Nuclease</keyword>
<reference evidence="5 6" key="1">
    <citation type="submission" date="2022-06" db="EMBL/GenBank/DDBJ databases">
        <authorList>
            <person name="Jeon C.O."/>
        </authorList>
    </citation>
    <scope>NUCLEOTIDE SEQUENCE [LARGE SCALE GENOMIC DNA]</scope>
    <source>
        <strain evidence="5 6">KCTC 13943</strain>
    </source>
</reference>
<dbReference type="SUPFAM" id="SSF116734">
    <property type="entry name" value="DNA methylase specificity domain"/>
    <property type="match status" value="2"/>
</dbReference>
<evidence type="ECO:0000256" key="3">
    <source>
        <dbReference type="ARBA" id="ARBA00023125"/>
    </source>
</evidence>
<dbReference type="InterPro" id="IPR000055">
    <property type="entry name" value="Restrct_endonuc_typeI_TRD"/>
</dbReference>
<evidence type="ECO:0000259" key="4">
    <source>
        <dbReference type="Pfam" id="PF01420"/>
    </source>
</evidence>
<keyword evidence="5" id="KW-0378">Hydrolase</keyword>
<dbReference type="InterPro" id="IPR052021">
    <property type="entry name" value="Type-I_RS_S_subunit"/>
</dbReference>
<dbReference type="CDD" id="cd17278">
    <property type="entry name" value="RMtype1_S_LdeBORF1052P-TRD2-CR2"/>
    <property type="match status" value="1"/>
</dbReference>
<evidence type="ECO:0000313" key="6">
    <source>
        <dbReference type="Proteomes" id="UP001523262"/>
    </source>
</evidence>
<dbReference type="EC" id="3.1.21.-" evidence="5"/>